<evidence type="ECO:0000313" key="2">
    <source>
        <dbReference type="EMBL" id="QHU16563.1"/>
    </source>
</evidence>
<evidence type="ECO:0000259" key="1">
    <source>
        <dbReference type="Pfam" id="PF01755"/>
    </source>
</evidence>
<protein>
    <recommendedName>
        <fullName evidence="1">Glycosyl transferase family 25 domain-containing protein</fullName>
    </recommendedName>
</protein>
<dbReference type="CDD" id="cd06532">
    <property type="entry name" value="Glyco_transf_25"/>
    <property type="match status" value="1"/>
</dbReference>
<organism evidence="2">
    <name type="scientific">viral metagenome</name>
    <dbReference type="NCBI Taxonomy" id="1070528"/>
    <lineage>
        <taxon>unclassified sequences</taxon>
        <taxon>metagenomes</taxon>
        <taxon>organismal metagenomes</taxon>
    </lineage>
</organism>
<dbReference type="InterPro" id="IPR002654">
    <property type="entry name" value="Glyco_trans_25"/>
</dbReference>
<name>A0A6C0KGV4_9ZZZZ</name>
<dbReference type="Pfam" id="PF01755">
    <property type="entry name" value="Glyco_transf_25"/>
    <property type="match status" value="1"/>
</dbReference>
<sequence length="204" mass="24363">MSHNINKIFYINLDKRTDRKSEIETELLNYDLLENSERIPAICTEGQGILGCTMSHLKAIQLAKERNYENVLILEDDFQFIISKSAFENLLCDFFKNDIPYDICMISYNIQRCETTPYPFLYKILEAQTASGYIIHRKFYDKMIELYEWAIPLLQNTREHWNYANDQCWKRLQPISNWYCFSPRCGIQRPSYSDNTERFENLLC</sequence>
<dbReference type="EMBL" id="MN740886">
    <property type="protein sequence ID" value="QHU16563.1"/>
    <property type="molecule type" value="Genomic_DNA"/>
</dbReference>
<accession>A0A6C0KGV4</accession>
<reference evidence="2" key="1">
    <citation type="journal article" date="2020" name="Nature">
        <title>Giant virus diversity and host interactions through global metagenomics.</title>
        <authorList>
            <person name="Schulz F."/>
            <person name="Roux S."/>
            <person name="Paez-Espino D."/>
            <person name="Jungbluth S."/>
            <person name="Walsh D.A."/>
            <person name="Denef V.J."/>
            <person name="McMahon K.D."/>
            <person name="Konstantinidis K.T."/>
            <person name="Eloe-Fadrosh E.A."/>
            <person name="Kyrpides N.C."/>
            <person name="Woyke T."/>
        </authorList>
    </citation>
    <scope>NUCLEOTIDE SEQUENCE</scope>
    <source>
        <strain evidence="2">GVMAG-S-3300012000-53</strain>
    </source>
</reference>
<proteinExistence type="predicted"/>
<dbReference type="AlphaFoldDB" id="A0A6C0KGV4"/>
<feature type="domain" description="Glycosyl transferase family 25" evidence="1">
    <location>
        <begin position="47"/>
        <end position="99"/>
    </location>
</feature>